<dbReference type="KEGG" id="ahel:Q31a_10840"/>
<keyword evidence="4" id="KW-1185">Reference proteome</keyword>
<dbReference type="AlphaFoldDB" id="A0A518G2G1"/>
<protein>
    <submittedName>
        <fullName evidence="3">Uncharacterized protein</fullName>
    </submittedName>
</protein>
<evidence type="ECO:0000313" key="3">
    <source>
        <dbReference type="EMBL" id="QDV22793.1"/>
    </source>
</evidence>
<feature type="chain" id="PRO_5022109794" evidence="2">
    <location>
        <begin position="24"/>
        <end position="461"/>
    </location>
</feature>
<feature type="coiled-coil region" evidence="1">
    <location>
        <begin position="87"/>
        <end position="114"/>
    </location>
</feature>
<dbReference type="EMBL" id="CP036298">
    <property type="protein sequence ID" value="QDV22793.1"/>
    <property type="molecule type" value="Genomic_DNA"/>
</dbReference>
<accession>A0A518G2G1</accession>
<organism evidence="3 4">
    <name type="scientific">Aureliella helgolandensis</name>
    <dbReference type="NCBI Taxonomy" id="2527968"/>
    <lineage>
        <taxon>Bacteria</taxon>
        <taxon>Pseudomonadati</taxon>
        <taxon>Planctomycetota</taxon>
        <taxon>Planctomycetia</taxon>
        <taxon>Pirellulales</taxon>
        <taxon>Pirellulaceae</taxon>
        <taxon>Aureliella</taxon>
    </lineage>
</organism>
<gene>
    <name evidence="3" type="ORF">Q31a_10840</name>
</gene>
<evidence type="ECO:0000313" key="4">
    <source>
        <dbReference type="Proteomes" id="UP000318017"/>
    </source>
</evidence>
<proteinExistence type="predicted"/>
<evidence type="ECO:0000256" key="1">
    <source>
        <dbReference type="SAM" id="Coils"/>
    </source>
</evidence>
<reference evidence="3 4" key="1">
    <citation type="submission" date="2019-02" db="EMBL/GenBank/DDBJ databases">
        <title>Deep-cultivation of Planctomycetes and their phenomic and genomic characterization uncovers novel biology.</title>
        <authorList>
            <person name="Wiegand S."/>
            <person name="Jogler M."/>
            <person name="Boedeker C."/>
            <person name="Pinto D."/>
            <person name="Vollmers J."/>
            <person name="Rivas-Marin E."/>
            <person name="Kohn T."/>
            <person name="Peeters S.H."/>
            <person name="Heuer A."/>
            <person name="Rast P."/>
            <person name="Oberbeckmann S."/>
            <person name="Bunk B."/>
            <person name="Jeske O."/>
            <person name="Meyerdierks A."/>
            <person name="Storesund J.E."/>
            <person name="Kallscheuer N."/>
            <person name="Luecker S."/>
            <person name="Lage O.M."/>
            <person name="Pohl T."/>
            <person name="Merkel B.J."/>
            <person name="Hornburger P."/>
            <person name="Mueller R.-W."/>
            <person name="Bruemmer F."/>
            <person name="Labrenz M."/>
            <person name="Spormann A.M."/>
            <person name="Op den Camp H."/>
            <person name="Overmann J."/>
            <person name="Amann R."/>
            <person name="Jetten M.S.M."/>
            <person name="Mascher T."/>
            <person name="Medema M.H."/>
            <person name="Devos D.P."/>
            <person name="Kaster A.-K."/>
            <person name="Ovreas L."/>
            <person name="Rohde M."/>
            <person name="Galperin M.Y."/>
            <person name="Jogler C."/>
        </authorList>
    </citation>
    <scope>NUCLEOTIDE SEQUENCE [LARGE SCALE GENOMIC DNA]</scope>
    <source>
        <strain evidence="3 4">Q31a</strain>
    </source>
</reference>
<dbReference type="RefSeq" id="WP_231691072.1">
    <property type="nucleotide sequence ID" value="NZ_CP036298.1"/>
</dbReference>
<keyword evidence="2" id="KW-0732">Signal</keyword>
<sequence precursor="true">MIRDSNCPIPGWLALRSALGACAAPILAAALLVAAVQCGCSTHAQRLAAPRQAFYANDLQHAHAQLDKLSAKPKGDRSVVELDLAMIELLNGNAPSAERRLQAIRDEWEEMEQKSLAEEAAALITDDQRRAYSGEDYEKILVRVFLTLASLMNDGVDAEAYSLQTLAKQEKLVASAQEKWGTDVGLDYCVPPLAPYLRGVLREATLHDYDDALRAYTATAELAPEVPFLMDDIDRARTGVHSSPGHGVVYVIAMVGRGPYKVETEARATQDALLIADRILSAVGEYSVPPTLAPVKIPGIASPPKPFDLVGVEVDGIPISTTYPLTDLNQMAVDSLAAKRNNLIARAVSRRVIKKGAVYAAKDQLNVNSSLASFAMDAAGVMWEATESADTRCWGLLPREVQLLRLELPAGNHSLHLEPITSGRPVGQGTHCDIEVVSGRNTYILSYWPDTRPIGQVMVSP</sequence>
<keyword evidence="1" id="KW-0175">Coiled coil</keyword>
<evidence type="ECO:0000256" key="2">
    <source>
        <dbReference type="SAM" id="SignalP"/>
    </source>
</evidence>
<name>A0A518G2G1_9BACT</name>
<feature type="signal peptide" evidence="2">
    <location>
        <begin position="1"/>
        <end position="23"/>
    </location>
</feature>
<dbReference type="Proteomes" id="UP000318017">
    <property type="component" value="Chromosome"/>
</dbReference>